<keyword evidence="1" id="KW-1133">Transmembrane helix</keyword>
<evidence type="ECO:0000256" key="1">
    <source>
        <dbReference type="SAM" id="Phobius"/>
    </source>
</evidence>
<proteinExistence type="predicted"/>
<dbReference type="EMBL" id="LT670848">
    <property type="protein sequence ID" value="SHM64026.1"/>
    <property type="molecule type" value="Genomic_DNA"/>
</dbReference>
<organism evidence="2 3">
    <name type="scientific">Salegentibacter salegens</name>
    <dbReference type="NCBI Taxonomy" id="143223"/>
    <lineage>
        <taxon>Bacteria</taxon>
        <taxon>Pseudomonadati</taxon>
        <taxon>Bacteroidota</taxon>
        <taxon>Flavobacteriia</taxon>
        <taxon>Flavobacteriales</taxon>
        <taxon>Flavobacteriaceae</taxon>
        <taxon>Salegentibacter</taxon>
    </lineage>
</organism>
<name>A0A1M7KFN2_9FLAO</name>
<evidence type="ECO:0000313" key="2">
    <source>
        <dbReference type="EMBL" id="SHM64026.1"/>
    </source>
</evidence>
<keyword evidence="3" id="KW-1185">Reference proteome</keyword>
<protein>
    <submittedName>
        <fullName evidence="2">Uncharacterized protein</fullName>
    </submittedName>
</protein>
<keyword evidence="1" id="KW-0472">Membrane</keyword>
<gene>
    <name evidence="2" type="ORF">SAMN05878281_1390</name>
</gene>
<sequence length="34" mass="3714">MKDRINILKLVGIIFSALMLVIILDFALKAIVAG</sequence>
<reference evidence="3" key="1">
    <citation type="submission" date="2016-11" db="EMBL/GenBank/DDBJ databases">
        <authorList>
            <person name="Varghese N."/>
            <person name="Submissions S."/>
        </authorList>
    </citation>
    <scope>NUCLEOTIDE SEQUENCE [LARGE SCALE GENOMIC DNA]</scope>
    <source>
        <strain evidence="3">ACAM 48</strain>
    </source>
</reference>
<dbReference type="Proteomes" id="UP000190235">
    <property type="component" value="Chromosome I"/>
</dbReference>
<accession>A0A1M7KFN2</accession>
<feature type="transmembrane region" description="Helical" evidence="1">
    <location>
        <begin position="7"/>
        <end position="28"/>
    </location>
</feature>
<dbReference type="AlphaFoldDB" id="A0A1M7KFN2"/>
<evidence type="ECO:0000313" key="3">
    <source>
        <dbReference type="Proteomes" id="UP000190235"/>
    </source>
</evidence>
<keyword evidence="1" id="KW-0812">Transmembrane</keyword>